<gene>
    <name evidence="3" type="primary">31</name>
    <name evidence="3" type="ORF">PBI_LAMBO_31</name>
</gene>
<dbReference type="KEGG" id="vg:55623215"/>
<dbReference type="InterPro" id="IPR049304">
    <property type="entry name" value="Gly_rich_dom"/>
</dbReference>
<evidence type="ECO:0000259" key="2">
    <source>
        <dbReference type="Pfam" id="PF21722"/>
    </source>
</evidence>
<reference evidence="3 4" key="1">
    <citation type="submission" date="2019-07" db="EMBL/GenBank/DDBJ databases">
        <authorList>
            <person name="Fryberger R.B."/>
            <person name="Stoner T.H."/>
            <person name="Garlena R.A."/>
            <person name="Russell D.A."/>
            <person name="Pope W.H."/>
            <person name="Jacobs-Sera D."/>
            <person name="Hatfull G.F."/>
        </authorList>
    </citation>
    <scope>NUCLEOTIDE SEQUENCE [LARGE SCALE GENOMIC DNA]</scope>
</reference>
<evidence type="ECO:0000313" key="4">
    <source>
        <dbReference type="Proteomes" id="UP000325706"/>
    </source>
</evidence>
<dbReference type="Proteomes" id="UP000325706">
    <property type="component" value="Segment"/>
</dbReference>
<dbReference type="GeneID" id="55623215"/>
<proteinExistence type="predicted"/>
<evidence type="ECO:0000256" key="1">
    <source>
        <dbReference type="SAM" id="MobiDB-lite"/>
    </source>
</evidence>
<dbReference type="Pfam" id="PF21722">
    <property type="entry name" value="Gly_rich_2"/>
    <property type="match status" value="1"/>
</dbReference>
<feature type="domain" description="Glycine-rich" evidence="2">
    <location>
        <begin position="11"/>
        <end position="157"/>
    </location>
</feature>
<dbReference type="RefSeq" id="YP_009852584.1">
    <property type="nucleotide sequence ID" value="NC_048814.1"/>
</dbReference>
<keyword evidence="4" id="KW-1185">Reference proteome</keyword>
<accession>A0A5J6TS10</accession>
<protein>
    <recommendedName>
        <fullName evidence="2">Glycine-rich domain-containing protein</fullName>
    </recommendedName>
</protein>
<name>A0A5J6TS10_9CAUD</name>
<dbReference type="EMBL" id="MN234220">
    <property type="protein sequence ID" value="QFG13541.1"/>
    <property type="molecule type" value="Genomic_DNA"/>
</dbReference>
<evidence type="ECO:0000313" key="3">
    <source>
        <dbReference type="EMBL" id="QFG13541.1"/>
    </source>
</evidence>
<feature type="compositionally biased region" description="Gly residues" evidence="1">
    <location>
        <begin position="125"/>
        <end position="134"/>
    </location>
</feature>
<organism evidence="3 4">
    <name type="scientific">Gordonia phage Lambo</name>
    <dbReference type="NCBI Taxonomy" id="2599845"/>
    <lineage>
        <taxon>Viruses</taxon>
        <taxon>Duplodnaviria</taxon>
        <taxon>Heunggongvirae</taxon>
        <taxon>Uroviricota</taxon>
        <taxon>Caudoviricetes</taxon>
        <taxon>Dovevirinae</taxon>
        <taxon>Lambovirus</taxon>
        <taxon>Lambovirus lambo</taxon>
    </lineage>
</organism>
<sequence length="201" mass="20170">MAAPIESGSRTTSGAYSLPVPAWATVIDYFLLGGGTDGSDGTNYGPGANGDDGKFVSGSVRVRPGSSIACSIAAASGETTINLVSVSATSASGSTKPTNNILSRSTLVEGDPAVAPPWTVNVGSRGDGGGGGSRGYTTTDPPTPPGEGEPGTGGGLYWRFRQAAQIPRIGNIPASVDVKIGNKSLVAIYIGTKKVWDKPAN</sequence>
<feature type="region of interest" description="Disordered" evidence="1">
    <location>
        <begin position="113"/>
        <end position="156"/>
    </location>
</feature>